<dbReference type="GO" id="GO:0005737">
    <property type="term" value="C:cytoplasm"/>
    <property type="evidence" value="ECO:0007669"/>
    <property type="project" value="TreeGrafter"/>
</dbReference>
<evidence type="ECO:0000256" key="4">
    <source>
        <dbReference type="ARBA" id="ARBA00023239"/>
    </source>
</evidence>
<dbReference type="Pfam" id="PF00294">
    <property type="entry name" value="PfkB"/>
    <property type="match status" value="1"/>
</dbReference>
<feature type="domain" description="Carbohydrate kinase PfkB" evidence="6">
    <location>
        <begin position="358"/>
        <end position="558"/>
    </location>
</feature>
<dbReference type="InterPro" id="IPR022830">
    <property type="entry name" value="Indigdn_synthA-like"/>
</dbReference>
<evidence type="ECO:0000259" key="6">
    <source>
        <dbReference type="Pfam" id="PF00294"/>
    </source>
</evidence>
<accession>A0A0A8L242</accession>
<keyword evidence="8" id="KW-1185">Reference proteome</keyword>
<dbReference type="Gene3D" id="3.40.1190.20">
    <property type="match status" value="1"/>
</dbReference>
<gene>
    <name evidence="7" type="ORF">KLDO_g515</name>
</gene>
<evidence type="ECO:0000256" key="3">
    <source>
        <dbReference type="ARBA" id="ARBA00023211"/>
    </source>
</evidence>
<keyword evidence="3" id="KW-0464">Manganese</keyword>
<dbReference type="InterPro" id="IPR029056">
    <property type="entry name" value="Ribokinase-like"/>
</dbReference>
<name>A0A0A8L242_9SACH</name>
<dbReference type="HAMAP" id="MF_01876">
    <property type="entry name" value="PsiMP_glycosidase"/>
    <property type="match status" value="1"/>
</dbReference>
<dbReference type="PANTHER" id="PTHR42909">
    <property type="entry name" value="ZGC:136858"/>
    <property type="match status" value="1"/>
</dbReference>
<keyword evidence="4" id="KW-0456">Lyase</keyword>
<protein>
    <submittedName>
        <fullName evidence="7">WGS project CCBQ000000000 data, contig 00016</fullName>
    </submittedName>
</protein>
<proteinExistence type="inferred from homology"/>
<dbReference type="GO" id="GO:0046872">
    <property type="term" value="F:metal ion binding"/>
    <property type="evidence" value="ECO:0007669"/>
    <property type="project" value="UniProtKB-KW"/>
</dbReference>
<dbReference type="GO" id="GO:0004730">
    <property type="term" value="F:pseudouridylate synthase activity"/>
    <property type="evidence" value="ECO:0007669"/>
    <property type="project" value="InterPro"/>
</dbReference>
<evidence type="ECO:0000256" key="2">
    <source>
        <dbReference type="ARBA" id="ARBA00022801"/>
    </source>
</evidence>
<dbReference type="PANTHER" id="PTHR42909:SF1">
    <property type="entry name" value="CARBOHYDRATE KINASE PFKB DOMAIN-CONTAINING PROTEIN"/>
    <property type="match status" value="1"/>
</dbReference>
<dbReference type="Proteomes" id="UP000031516">
    <property type="component" value="Unassembled WGS sequence"/>
</dbReference>
<dbReference type="Gene3D" id="3.40.1790.10">
    <property type="entry name" value="Indigoidine synthase domain"/>
    <property type="match status" value="1"/>
</dbReference>
<comment type="caution">
    <text evidence="7">The sequence shown here is derived from an EMBL/GenBank/DDBJ whole genome shotgun (WGS) entry which is preliminary data.</text>
</comment>
<evidence type="ECO:0000313" key="7">
    <source>
        <dbReference type="EMBL" id="CDO92192.1"/>
    </source>
</evidence>
<keyword evidence="5" id="KW-0326">Glycosidase</keyword>
<dbReference type="SUPFAM" id="SSF53613">
    <property type="entry name" value="Ribokinase-like"/>
    <property type="match status" value="1"/>
</dbReference>
<reference evidence="7 8" key="1">
    <citation type="submission" date="2014-03" db="EMBL/GenBank/DDBJ databases">
        <title>The genome of Kluyveromyces dobzhanskii.</title>
        <authorList>
            <person name="Nystedt B."/>
            <person name="Astrom S."/>
        </authorList>
    </citation>
    <scope>NUCLEOTIDE SEQUENCE [LARGE SCALE GENOMIC DNA]</scope>
    <source>
        <strain evidence="7 8">CBS 2104</strain>
    </source>
</reference>
<dbReference type="GO" id="GO:0016798">
    <property type="term" value="F:hydrolase activity, acting on glycosyl bonds"/>
    <property type="evidence" value="ECO:0007669"/>
    <property type="project" value="UniProtKB-KW"/>
</dbReference>
<dbReference type="AlphaFoldDB" id="A0A0A8L242"/>
<dbReference type="InterPro" id="IPR011611">
    <property type="entry name" value="PfkB_dom"/>
</dbReference>
<sequence>MLRTSARCLSRRLSHRSLHVSVSDEIKEALNARKPVVSLESTIISHGLPFPQNIEMALKVEQAIRDNGAVPATTAFINGIPKVGLLENEIEQLAEHARHGRVNKVSRRDIPYSIANKLYGGTTISSTMILSHKAGIEVFATGGLGGVHKGGELTLDISADLEELGRTPVAVVCAGPKAILDIPRTMEYLETKGCMVATMGPSGTNVPGFYTRDSGVKSPYNFGSCLEAAEIIHDGNVFHLNSGYLFCVPPPEEVALDSAFINSIIEQACNTAEANGIEGKELTPYLLKEIALKTNGASVQCNVSFVLNNAKVAAKIAVELSKLNESRSVRSFTEQEKEATKHQPKLDTLQGSKKVISAVIGSVALDTQCTLNSSHIHEGDSNPGNASASIGGVGHNVALSSNLRNKSPLHETVLISSVGNDTSGKNILSTLSMSTDGIYVDRKERTAQYISIHSSNGELLVAGSDMDIITKLPIEHISDKLKQLKPNVVLVDANVSVKVLEHLINQRDTLGFKLIFEPTSAPKARKLGQVKNLRVYPNNGFDLITPTVSELKEIYDTLDKNGKFDLDEWFPVLDSLKIDKTISGSAKKSKGELKYLLDQGILQTASFLLPYFPKIIVKHGSKGMYIFSIVKDISTSLVRQVSENCDFSIYCPGEHLGEHQHGVMVEHHNVPAEGAEVVNVTGAGDTLVGIILNGLSINPQFLEFDDPLRRKQQLDIAQYGAKLTLEDLDTISKKLAELP</sequence>
<dbReference type="InterPro" id="IPR007342">
    <property type="entry name" value="PsuG"/>
</dbReference>
<keyword evidence="1" id="KW-0479">Metal-binding</keyword>
<dbReference type="SUPFAM" id="SSF110581">
    <property type="entry name" value="Indigoidine synthase A-like"/>
    <property type="match status" value="1"/>
</dbReference>
<evidence type="ECO:0000313" key="8">
    <source>
        <dbReference type="Proteomes" id="UP000031516"/>
    </source>
</evidence>
<keyword evidence="2" id="KW-0378">Hydrolase</keyword>
<dbReference type="CDD" id="cd01941">
    <property type="entry name" value="YeiC_kinase_like"/>
    <property type="match status" value="1"/>
</dbReference>
<dbReference type="Pfam" id="PF04227">
    <property type="entry name" value="Indigoidine_A"/>
    <property type="match status" value="1"/>
</dbReference>
<organism evidence="7 8">
    <name type="scientific">Kluyveromyces dobzhanskii CBS 2104</name>
    <dbReference type="NCBI Taxonomy" id="1427455"/>
    <lineage>
        <taxon>Eukaryota</taxon>
        <taxon>Fungi</taxon>
        <taxon>Dikarya</taxon>
        <taxon>Ascomycota</taxon>
        <taxon>Saccharomycotina</taxon>
        <taxon>Saccharomycetes</taxon>
        <taxon>Saccharomycetales</taxon>
        <taxon>Saccharomycetaceae</taxon>
        <taxon>Kluyveromyces</taxon>
    </lineage>
</organism>
<evidence type="ECO:0000256" key="5">
    <source>
        <dbReference type="ARBA" id="ARBA00023295"/>
    </source>
</evidence>
<evidence type="ECO:0000256" key="1">
    <source>
        <dbReference type="ARBA" id="ARBA00022723"/>
    </source>
</evidence>
<dbReference type="EMBL" id="CCBQ010000012">
    <property type="protein sequence ID" value="CDO92192.1"/>
    <property type="molecule type" value="Genomic_DNA"/>
</dbReference>
<dbReference type="OrthoDB" id="198885at2759"/>